<evidence type="ECO:0000313" key="4">
    <source>
        <dbReference type="Proteomes" id="UP000006727"/>
    </source>
</evidence>
<evidence type="ECO:0000313" key="2">
    <source>
        <dbReference type="EMBL" id="PNR45478.1"/>
    </source>
</evidence>
<organism evidence="2">
    <name type="scientific">Physcomitrium patens</name>
    <name type="common">Spreading-leaved earth moss</name>
    <name type="synonym">Physcomitrella patens</name>
    <dbReference type="NCBI Taxonomy" id="3218"/>
    <lineage>
        <taxon>Eukaryota</taxon>
        <taxon>Viridiplantae</taxon>
        <taxon>Streptophyta</taxon>
        <taxon>Embryophyta</taxon>
        <taxon>Bryophyta</taxon>
        <taxon>Bryophytina</taxon>
        <taxon>Bryopsida</taxon>
        <taxon>Funariidae</taxon>
        <taxon>Funariales</taxon>
        <taxon>Funariaceae</taxon>
        <taxon>Physcomitrium</taxon>
    </lineage>
</organism>
<gene>
    <name evidence="2" type="ORF">PHYPA_015249</name>
</gene>
<dbReference type="Gramene" id="Pp3c11_19330V3.2">
    <property type="protein sequence ID" value="PAC:32959398.CDS.1"/>
    <property type="gene ID" value="Pp3c11_19330"/>
</dbReference>
<sequence length="105" mass="11839">MVTTIIHNTTDDEFSVNGGNAGIYRHITNLAAGMECEVDHKPSATYRDYVLVIVEDGLKLFISPEHILQFDKISVMKKNEGGYEIKGRDRPPRGLLNTIKGLFRF</sequence>
<dbReference type="Pfam" id="PF24928">
    <property type="entry name" value="DUF7748"/>
    <property type="match status" value="1"/>
</dbReference>
<dbReference type="AlphaFoldDB" id="A9SV70"/>
<feature type="domain" description="DUF7748" evidence="1">
    <location>
        <begin position="2"/>
        <end position="90"/>
    </location>
</feature>
<proteinExistence type="predicted"/>
<name>A9SV70_PHYPA</name>
<reference evidence="3" key="3">
    <citation type="submission" date="2020-12" db="UniProtKB">
        <authorList>
            <consortium name="EnsemblPlants"/>
        </authorList>
    </citation>
    <scope>IDENTIFICATION</scope>
</reference>
<protein>
    <recommendedName>
        <fullName evidence="1">DUF7748 domain-containing protein</fullName>
    </recommendedName>
</protein>
<dbReference type="Gramene" id="Pp3c11_19330V3.1">
    <property type="protein sequence ID" value="PAC:32959397.CDS.1"/>
    <property type="gene ID" value="Pp3c11_19330"/>
</dbReference>
<dbReference type="Proteomes" id="UP000006727">
    <property type="component" value="Chromosome 11"/>
</dbReference>
<reference evidence="2 4" key="2">
    <citation type="journal article" date="2018" name="Plant J.">
        <title>The Physcomitrella patens chromosome-scale assembly reveals moss genome structure and evolution.</title>
        <authorList>
            <person name="Lang D."/>
            <person name="Ullrich K.K."/>
            <person name="Murat F."/>
            <person name="Fuchs J."/>
            <person name="Jenkins J."/>
            <person name="Haas F.B."/>
            <person name="Piednoel M."/>
            <person name="Gundlach H."/>
            <person name="Van Bel M."/>
            <person name="Meyberg R."/>
            <person name="Vives C."/>
            <person name="Morata J."/>
            <person name="Symeonidi A."/>
            <person name="Hiss M."/>
            <person name="Muchero W."/>
            <person name="Kamisugi Y."/>
            <person name="Saleh O."/>
            <person name="Blanc G."/>
            <person name="Decker E.L."/>
            <person name="van Gessel N."/>
            <person name="Grimwood J."/>
            <person name="Hayes R.D."/>
            <person name="Graham S.W."/>
            <person name="Gunter L.E."/>
            <person name="McDaniel S.F."/>
            <person name="Hoernstein S.N.W."/>
            <person name="Larsson A."/>
            <person name="Li F.W."/>
            <person name="Perroud P.F."/>
            <person name="Phillips J."/>
            <person name="Ranjan P."/>
            <person name="Rokshar D.S."/>
            <person name="Rothfels C.J."/>
            <person name="Schneider L."/>
            <person name="Shu S."/>
            <person name="Stevenson D.W."/>
            <person name="Thummler F."/>
            <person name="Tillich M."/>
            <person name="Villarreal Aguilar J.C."/>
            <person name="Widiez T."/>
            <person name="Wong G.K."/>
            <person name="Wymore A."/>
            <person name="Zhang Y."/>
            <person name="Zimmer A.D."/>
            <person name="Quatrano R.S."/>
            <person name="Mayer K.F.X."/>
            <person name="Goodstein D."/>
            <person name="Casacuberta J.M."/>
            <person name="Vandepoele K."/>
            <person name="Reski R."/>
            <person name="Cuming A.C."/>
            <person name="Tuskan G.A."/>
            <person name="Maumus F."/>
            <person name="Salse J."/>
            <person name="Schmutz J."/>
            <person name="Rensing S.A."/>
        </authorList>
    </citation>
    <scope>NUCLEOTIDE SEQUENCE [LARGE SCALE GENOMIC DNA]</scope>
    <source>
        <strain evidence="3 4">cv. Gransden 2004</strain>
    </source>
</reference>
<dbReference type="InterPro" id="IPR056650">
    <property type="entry name" value="DUF7748"/>
</dbReference>
<dbReference type="EnsemblPlants" id="Pp3c11_19330V3.3">
    <property type="protein sequence ID" value="PAC:32959399.CDS.1"/>
    <property type="gene ID" value="Pp3c11_19330"/>
</dbReference>
<dbReference type="PaxDb" id="3218-PP1S123_88V6.1"/>
<dbReference type="EnsemblPlants" id="Pp3c11_19330V3.2">
    <property type="protein sequence ID" value="PAC:32959398.CDS.1"/>
    <property type="gene ID" value="Pp3c11_19330"/>
</dbReference>
<keyword evidence="4" id="KW-1185">Reference proteome</keyword>
<dbReference type="HOGENOM" id="CLU_2241180_0_0_1"/>
<dbReference type="EnsemblPlants" id="Pp3c11_19330V3.1">
    <property type="protein sequence ID" value="PAC:32959397.CDS.1"/>
    <property type="gene ID" value="Pp3c11_19330"/>
</dbReference>
<dbReference type="EMBL" id="ABEU02000011">
    <property type="protein sequence ID" value="PNR45478.1"/>
    <property type="molecule type" value="Genomic_DNA"/>
</dbReference>
<evidence type="ECO:0000259" key="1">
    <source>
        <dbReference type="Pfam" id="PF24928"/>
    </source>
</evidence>
<dbReference type="InParanoid" id="A9SV70"/>
<accession>A9SV70</accession>
<reference evidence="2 4" key="1">
    <citation type="journal article" date="2008" name="Science">
        <title>The Physcomitrella genome reveals evolutionary insights into the conquest of land by plants.</title>
        <authorList>
            <person name="Rensing S."/>
            <person name="Lang D."/>
            <person name="Zimmer A."/>
            <person name="Terry A."/>
            <person name="Salamov A."/>
            <person name="Shapiro H."/>
            <person name="Nishiyama T."/>
            <person name="Perroud P.-F."/>
            <person name="Lindquist E."/>
            <person name="Kamisugi Y."/>
            <person name="Tanahashi T."/>
            <person name="Sakakibara K."/>
            <person name="Fujita T."/>
            <person name="Oishi K."/>
            <person name="Shin-I T."/>
            <person name="Kuroki Y."/>
            <person name="Toyoda A."/>
            <person name="Suzuki Y."/>
            <person name="Hashimoto A."/>
            <person name="Yamaguchi K."/>
            <person name="Sugano A."/>
            <person name="Kohara Y."/>
            <person name="Fujiyama A."/>
            <person name="Anterola A."/>
            <person name="Aoki S."/>
            <person name="Ashton N."/>
            <person name="Barbazuk W.B."/>
            <person name="Barker E."/>
            <person name="Bennetzen J."/>
            <person name="Bezanilla M."/>
            <person name="Blankenship R."/>
            <person name="Cho S.H."/>
            <person name="Dutcher S."/>
            <person name="Estelle M."/>
            <person name="Fawcett J.A."/>
            <person name="Gundlach H."/>
            <person name="Hanada K."/>
            <person name="Heyl A."/>
            <person name="Hicks K.A."/>
            <person name="Hugh J."/>
            <person name="Lohr M."/>
            <person name="Mayer K."/>
            <person name="Melkozernov A."/>
            <person name="Murata T."/>
            <person name="Nelson D."/>
            <person name="Pils B."/>
            <person name="Prigge M."/>
            <person name="Reiss B."/>
            <person name="Renner T."/>
            <person name="Rombauts S."/>
            <person name="Rushton P."/>
            <person name="Sanderfoot A."/>
            <person name="Schween G."/>
            <person name="Shiu S.-H."/>
            <person name="Stueber K."/>
            <person name="Theodoulou F.L."/>
            <person name="Tu H."/>
            <person name="Van de Peer Y."/>
            <person name="Verrier P.J."/>
            <person name="Waters E."/>
            <person name="Wood A."/>
            <person name="Yang L."/>
            <person name="Cove D."/>
            <person name="Cuming A."/>
            <person name="Hasebe M."/>
            <person name="Lucas S."/>
            <person name="Mishler D.B."/>
            <person name="Reski R."/>
            <person name="Grigoriev I."/>
            <person name="Quatrano R.S."/>
            <person name="Boore J.L."/>
        </authorList>
    </citation>
    <scope>NUCLEOTIDE SEQUENCE [LARGE SCALE GENOMIC DNA]</scope>
    <source>
        <strain evidence="3 4">cv. Gransden 2004</strain>
    </source>
</reference>
<evidence type="ECO:0000313" key="3">
    <source>
        <dbReference type="EnsemblPlants" id="PAC:32959397.CDS.1"/>
    </source>
</evidence>
<dbReference type="Gramene" id="Pp3c11_19330V3.3">
    <property type="protein sequence ID" value="PAC:32959399.CDS.1"/>
    <property type="gene ID" value="Pp3c11_19330"/>
</dbReference>